<feature type="region of interest" description="Disordered" evidence="1">
    <location>
        <begin position="777"/>
        <end position="888"/>
    </location>
</feature>
<dbReference type="GO" id="GO:0005509">
    <property type="term" value="F:calcium ion binding"/>
    <property type="evidence" value="ECO:0007669"/>
    <property type="project" value="InterPro"/>
</dbReference>
<accession>W9WVK0</accession>
<evidence type="ECO:0000313" key="6">
    <source>
        <dbReference type="Proteomes" id="UP000019471"/>
    </source>
</evidence>
<dbReference type="SMART" id="SM00736">
    <property type="entry name" value="CADG"/>
    <property type="match status" value="2"/>
</dbReference>
<feature type="compositionally biased region" description="Polar residues" evidence="1">
    <location>
        <begin position="878"/>
        <end position="887"/>
    </location>
</feature>
<feature type="compositionally biased region" description="Polar residues" evidence="1">
    <location>
        <begin position="777"/>
        <end position="790"/>
    </location>
</feature>
<feature type="compositionally biased region" description="Polar residues" evidence="1">
    <location>
        <begin position="436"/>
        <end position="447"/>
    </location>
</feature>
<dbReference type="OrthoDB" id="10264738at2759"/>
<organism evidence="5 6">
    <name type="scientific">Cladophialophora psammophila CBS 110553</name>
    <dbReference type="NCBI Taxonomy" id="1182543"/>
    <lineage>
        <taxon>Eukaryota</taxon>
        <taxon>Fungi</taxon>
        <taxon>Dikarya</taxon>
        <taxon>Ascomycota</taxon>
        <taxon>Pezizomycotina</taxon>
        <taxon>Eurotiomycetes</taxon>
        <taxon>Chaetothyriomycetidae</taxon>
        <taxon>Chaetothyriales</taxon>
        <taxon>Herpotrichiellaceae</taxon>
        <taxon>Cladophialophora</taxon>
    </lineage>
</organism>
<keyword evidence="3" id="KW-0732">Signal</keyword>
<feature type="compositionally biased region" description="Basic and acidic residues" evidence="1">
    <location>
        <begin position="791"/>
        <end position="808"/>
    </location>
</feature>
<keyword evidence="2" id="KW-0812">Transmembrane</keyword>
<feature type="region of interest" description="Disordered" evidence="1">
    <location>
        <begin position="614"/>
        <end position="641"/>
    </location>
</feature>
<evidence type="ECO:0000313" key="5">
    <source>
        <dbReference type="EMBL" id="EXJ72227.1"/>
    </source>
</evidence>
<dbReference type="Proteomes" id="UP000019471">
    <property type="component" value="Unassembled WGS sequence"/>
</dbReference>
<feature type="signal peptide" evidence="3">
    <location>
        <begin position="1"/>
        <end position="24"/>
    </location>
</feature>
<dbReference type="GeneID" id="19189452"/>
<dbReference type="RefSeq" id="XP_007743525.1">
    <property type="nucleotide sequence ID" value="XM_007745335.1"/>
</dbReference>
<dbReference type="InterPro" id="IPR013783">
    <property type="entry name" value="Ig-like_fold"/>
</dbReference>
<name>W9WVK0_9EURO</name>
<feature type="domain" description="Dystroglycan-type cadherin-like" evidence="4">
    <location>
        <begin position="27"/>
        <end position="124"/>
    </location>
</feature>
<keyword evidence="2" id="KW-1133">Transmembrane helix</keyword>
<evidence type="ECO:0000256" key="3">
    <source>
        <dbReference type="SAM" id="SignalP"/>
    </source>
</evidence>
<dbReference type="SUPFAM" id="SSF49313">
    <property type="entry name" value="Cadherin-like"/>
    <property type="match status" value="3"/>
</dbReference>
<evidence type="ECO:0000256" key="1">
    <source>
        <dbReference type="SAM" id="MobiDB-lite"/>
    </source>
</evidence>
<feature type="region of interest" description="Disordered" evidence="1">
    <location>
        <begin position="496"/>
        <end position="522"/>
    </location>
</feature>
<dbReference type="eggNOG" id="ENOG502QURR">
    <property type="taxonomic scope" value="Eukaryota"/>
</dbReference>
<dbReference type="HOGENOM" id="CLU_005543_0_0_1"/>
<feature type="region of interest" description="Disordered" evidence="1">
    <location>
        <begin position="558"/>
        <end position="583"/>
    </location>
</feature>
<reference evidence="5 6" key="1">
    <citation type="submission" date="2013-03" db="EMBL/GenBank/DDBJ databases">
        <title>The Genome Sequence of Cladophialophora psammophila CBS 110553.</title>
        <authorList>
            <consortium name="The Broad Institute Genomics Platform"/>
            <person name="Cuomo C."/>
            <person name="de Hoog S."/>
            <person name="Gorbushina A."/>
            <person name="Walker B."/>
            <person name="Young S.K."/>
            <person name="Zeng Q."/>
            <person name="Gargeya S."/>
            <person name="Fitzgerald M."/>
            <person name="Haas B."/>
            <person name="Abouelleil A."/>
            <person name="Allen A.W."/>
            <person name="Alvarado L."/>
            <person name="Arachchi H.M."/>
            <person name="Berlin A.M."/>
            <person name="Chapman S.B."/>
            <person name="Gainer-Dewar J."/>
            <person name="Goldberg J."/>
            <person name="Griggs A."/>
            <person name="Gujja S."/>
            <person name="Hansen M."/>
            <person name="Howarth C."/>
            <person name="Imamovic A."/>
            <person name="Ireland A."/>
            <person name="Larimer J."/>
            <person name="McCowan C."/>
            <person name="Murphy C."/>
            <person name="Pearson M."/>
            <person name="Poon T.W."/>
            <person name="Priest M."/>
            <person name="Roberts A."/>
            <person name="Saif S."/>
            <person name="Shea T."/>
            <person name="Sisk P."/>
            <person name="Sykes S."/>
            <person name="Wortman J."/>
            <person name="Nusbaum C."/>
            <person name="Birren B."/>
        </authorList>
    </citation>
    <scope>NUCLEOTIDE SEQUENCE [LARGE SCALE GENOMIC DNA]</scope>
    <source>
        <strain evidence="5 6">CBS 110553</strain>
    </source>
</reference>
<feature type="chain" id="PRO_5004932356" description="Dystroglycan-type cadherin-like domain-containing protein" evidence="3">
    <location>
        <begin position="25"/>
        <end position="944"/>
    </location>
</feature>
<feature type="region of interest" description="Disordered" evidence="1">
    <location>
        <begin position="429"/>
        <end position="450"/>
    </location>
</feature>
<dbReference type="InterPro" id="IPR015919">
    <property type="entry name" value="Cadherin-like_sf"/>
</dbReference>
<protein>
    <recommendedName>
        <fullName evidence="4">Dystroglycan-type cadherin-like domain-containing protein</fullName>
    </recommendedName>
</protein>
<dbReference type="InterPro" id="IPR006644">
    <property type="entry name" value="Cadg"/>
</dbReference>
<dbReference type="GO" id="GO:0016020">
    <property type="term" value="C:membrane"/>
    <property type="evidence" value="ECO:0007669"/>
    <property type="project" value="InterPro"/>
</dbReference>
<gene>
    <name evidence="5" type="ORF">A1O5_04731</name>
</gene>
<feature type="domain" description="Dystroglycan-type cadherin-like" evidence="4">
    <location>
        <begin position="135"/>
        <end position="239"/>
    </location>
</feature>
<evidence type="ECO:0000259" key="4">
    <source>
        <dbReference type="SMART" id="SM00736"/>
    </source>
</evidence>
<evidence type="ECO:0000256" key="2">
    <source>
        <dbReference type="SAM" id="Phobius"/>
    </source>
</evidence>
<feature type="compositionally biased region" description="Polar residues" evidence="1">
    <location>
        <begin position="624"/>
        <end position="641"/>
    </location>
</feature>
<dbReference type="Gene3D" id="2.60.40.10">
    <property type="entry name" value="Immunoglobulins"/>
    <property type="match status" value="3"/>
</dbReference>
<keyword evidence="6" id="KW-1185">Reference proteome</keyword>
<dbReference type="AlphaFoldDB" id="W9WVK0"/>
<dbReference type="Pfam" id="PF05345">
    <property type="entry name" value="He_PIG"/>
    <property type="match status" value="2"/>
</dbReference>
<feature type="compositionally biased region" description="Polar residues" evidence="1">
    <location>
        <begin position="832"/>
        <end position="855"/>
    </location>
</feature>
<feature type="transmembrane region" description="Helical" evidence="2">
    <location>
        <begin position="464"/>
        <end position="489"/>
    </location>
</feature>
<sequence>MYLTAISRPLLACSLAVALDLVAAIPELAFPLNSQIPPVAYVAQPYSFAFSANTFTSRAPQISYTFTQGPKWLDLDSASRQFSGVPTGSDLGTTTLQLVASDSTGQSSTSVTFIVLESPTLKLNAPLLPQLEKSGIVSPPNSLLVHPQQPFHLAFEKDTFSGATFGTRYYAVSVDSSPLPPWVEFDESQLAFSGTTPALVSSLAGPETYGLRLVASNVPGFAELSIGFQIVISRRLLAFSTAFQHIRISTGVRFESVPLRPLITLDGDPVRDDQIVSIDANVPAWVELDRKQVSLRGIPDASVSATITISVTDIYDNVANATIFLESTGASSVSLGTIGVVNLTAGEYFSYTLIAPTFSPSIHDMPVLGNASVWLDFDAQTWTLSGLVPSDLSPQTLNITITFVNTTTNATGDVILHVLQKAFVTATTPTHTTQTSNVPGASDTSKGSEAAMRSLNGNAANRRVLHIVLAVVFSLVGALLAALVILCWLRRRRKKNETGETSFEGRPALVNGHSHEPPNQLPLAMATSNHLASAQGTAAPGPLRMVHAWSNDSLQNSRQRLSGTGRLDPLSQHRTSQVLPPNRVPVAHPEAAEEFDRAVDSAFEASPVNARLSPPRLPAIPSRFSATDLESQQRNSPNSPRLNVVSCVVGLPDRSSGAGHGAGILIPPDIDQTSWRNTWASNFLSERRRTTLVLDSFPAPPVEGSASARTGSKSKKSVPVLRIVPEDSSQPLSFEELRQKWHTERARAKLEGSARFSNAGSARMMASPRTMLCSRNAAASANQDPPTSTSRAKESKIVDIQASREHSRSRWSGVGLGAPGTARGGSLLHSYTGHSPTLRTKPSIASSGQFESVASSDGHLEDENTPVEETAAEPRQWQADNNSQSSPRIPFNILSHSRENVRNNDSDADARHRASLADGRKHISVEEGGLKRTQGSRRGSFRFI</sequence>
<comment type="caution">
    <text evidence="5">The sequence shown here is derived from an EMBL/GenBank/DDBJ whole genome shotgun (WGS) entry which is preliminary data.</text>
</comment>
<dbReference type="STRING" id="1182543.W9WVK0"/>
<proteinExistence type="predicted"/>
<dbReference type="EMBL" id="AMGX01000006">
    <property type="protein sequence ID" value="EXJ72227.1"/>
    <property type="molecule type" value="Genomic_DNA"/>
</dbReference>
<keyword evidence="2" id="KW-0472">Membrane</keyword>